<keyword evidence="1" id="KW-0378">Hydrolase</keyword>
<dbReference type="EMBL" id="VMKJ01000077">
    <property type="protein sequence ID" value="TVO31538.1"/>
    <property type="molecule type" value="Genomic_DNA"/>
</dbReference>
<proteinExistence type="predicted"/>
<sequence>MEQIDNLSTDYGDAMTGANLTAFLQKGNNKLQMLVAPADMYDGGRVHRDNGKCTISVSGAFENGIKEELTSITATVEDKKPTAKTSKRYDVKHQSPLPDFDGVAKGYGVRFYRDFYVKTIPTWAWTQAEPFTDTPENMKKLRNAYKDLYRMMEAKDFKGLEAAWSLSSREKSIAEGHQLTPHEVFQQVGFKGGYEMADDAEVMEPRAWEDYKLKLYAGGRLVRLEDKGEASPLRIGSDKINRQRSFTPYFSFIGERLVISR</sequence>
<dbReference type="GO" id="GO:0016787">
    <property type="term" value="F:hydrolase activity"/>
    <property type="evidence" value="ECO:0007669"/>
    <property type="project" value="UniProtKB-KW"/>
</dbReference>
<accession>A0A557NSY5</accession>
<protein>
    <submittedName>
        <fullName evidence="1">Glycosyl hydrolase family 26</fullName>
    </submittedName>
</protein>
<name>A0A557NSY5_9VIBR</name>
<comment type="caution">
    <text evidence="1">The sequence shown here is derived from an EMBL/GenBank/DDBJ whole genome shotgun (WGS) entry which is preliminary data.</text>
</comment>
<dbReference type="AlphaFoldDB" id="A0A557NSY5"/>
<evidence type="ECO:0000313" key="1">
    <source>
        <dbReference type="EMBL" id="TVO31538.1"/>
    </source>
</evidence>
<gene>
    <name evidence="1" type="ORF">FOF44_17975</name>
</gene>
<dbReference type="Proteomes" id="UP000319828">
    <property type="component" value="Unassembled WGS sequence"/>
</dbReference>
<dbReference type="OrthoDB" id="6623352at2"/>
<organism evidence="1 2">
    <name type="scientific">Vibrio algivorus</name>
    <dbReference type="NCBI Taxonomy" id="1667024"/>
    <lineage>
        <taxon>Bacteria</taxon>
        <taxon>Pseudomonadati</taxon>
        <taxon>Pseudomonadota</taxon>
        <taxon>Gammaproteobacteria</taxon>
        <taxon>Vibrionales</taxon>
        <taxon>Vibrionaceae</taxon>
        <taxon>Vibrio</taxon>
    </lineage>
</organism>
<reference evidence="1 2" key="1">
    <citation type="submission" date="2019-07" db="EMBL/GenBank/DDBJ databases">
        <title>The draft genome sequence of Vibrio algivorus M1486.</title>
        <authorList>
            <person name="Meng X."/>
        </authorList>
    </citation>
    <scope>NUCLEOTIDE SEQUENCE [LARGE SCALE GENOMIC DNA]</scope>
    <source>
        <strain evidence="1 2">M1486</strain>
    </source>
</reference>
<evidence type="ECO:0000313" key="2">
    <source>
        <dbReference type="Proteomes" id="UP000319828"/>
    </source>
</evidence>